<evidence type="ECO:0008006" key="3">
    <source>
        <dbReference type="Google" id="ProtNLM"/>
    </source>
</evidence>
<comment type="caution">
    <text evidence="1">The sequence shown here is derived from an EMBL/GenBank/DDBJ whole genome shotgun (WGS) entry which is preliminary data.</text>
</comment>
<dbReference type="InterPro" id="IPR036388">
    <property type="entry name" value="WH-like_DNA-bd_sf"/>
</dbReference>
<protein>
    <recommendedName>
        <fullName evidence="3">HTH marR-type domain-containing protein</fullName>
    </recommendedName>
</protein>
<reference evidence="1 2" key="1">
    <citation type="journal article" date="2014" name="Genome Announc.">
        <title>Draft Genome Sequence of Kocuria palustris PEL.</title>
        <authorList>
            <person name="Sharma G."/>
            <person name="Khatri I."/>
            <person name="Subramanian S."/>
        </authorList>
    </citation>
    <scope>NUCLEOTIDE SEQUENCE [LARGE SCALE GENOMIC DNA]</scope>
    <source>
        <strain evidence="1 2">PEL</strain>
    </source>
</reference>
<sequence length="124" mass="13955">MLVLTLKVADRSYHRNLPSMWADLGAAPGRAEAAPPLDDPRTLQLRAAQGASQEARGWALRDDLGISADEARERLRELEDFGLIKGYRRFLESRRDEDRWYRITPVGDFALGSHLAATRQDAHA</sequence>
<evidence type="ECO:0000313" key="2">
    <source>
        <dbReference type="Proteomes" id="UP000009877"/>
    </source>
</evidence>
<name>M2XDD2_9MICC</name>
<proteinExistence type="predicted"/>
<dbReference type="EMBL" id="ANHZ02000005">
    <property type="protein sequence ID" value="EME37091.1"/>
    <property type="molecule type" value="Genomic_DNA"/>
</dbReference>
<dbReference type="SUPFAM" id="SSF46785">
    <property type="entry name" value="Winged helix' DNA-binding domain"/>
    <property type="match status" value="1"/>
</dbReference>
<accession>M2XDD2</accession>
<dbReference type="STRING" id="71999.KPaMU14_12115"/>
<dbReference type="Proteomes" id="UP000009877">
    <property type="component" value="Unassembled WGS sequence"/>
</dbReference>
<keyword evidence="2" id="KW-1185">Reference proteome</keyword>
<gene>
    <name evidence="1" type="ORF">C884_02005</name>
</gene>
<evidence type="ECO:0000313" key="1">
    <source>
        <dbReference type="EMBL" id="EME37091.1"/>
    </source>
</evidence>
<dbReference type="AlphaFoldDB" id="M2XDD2"/>
<dbReference type="RefSeq" id="WP_006214003.1">
    <property type="nucleotide sequence ID" value="NZ_ANHZ02000005.1"/>
</dbReference>
<organism evidence="1 2">
    <name type="scientific">Kocuria palustris PEL</name>
    <dbReference type="NCBI Taxonomy" id="1236550"/>
    <lineage>
        <taxon>Bacteria</taxon>
        <taxon>Bacillati</taxon>
        <taxon>Actinomycetota</taxon>
        <taxon>Actinomycetes</taxon>
        <taxon>Micrococcales</taxon>
        <taxon>Micrococcaceae</taxon>
        <taxon>Kocuria</taxon>
    </lineage>
</organism>
<dbReference type="InterPro" id="IPR036390">
    <property type="entry name" value="WH_DNA-bd_sf"/>
</dbReference>
<dbReference type="Gene3D" id="1.10.10.10">
    <property type="entry name" value="Winged helix-like DNA-binding domain superfamily/Winged helix DNA-binding domain"/>
    <property type="match status" value="1"/>
</dbReference>